<organism evidence="2">
    <name type="scientific">Asparagus officinalis</name>
    <name type="common">Garden asparagus</name>
    <dbReference type="NCBI Taxonomy" id="4686"/>
    <lineage>
        <taxon>Eukaryota</taxon>
        <taxon>Viridiplantae</taxon>
        <taxon>Streptophyta</taxon>
        <taxon>Embryophyta</taxon>
        <taxon>Tracheophyta</taxon>
        <taxon>Spermatophyta</taxon>
        <taxon>Magnoliopsida</taxon>
        <taxon>Liliopsida</taxon>
        <taxon>Asparagales</taxon>
        <taxon>Asparagaceae</taxon>
        <taxon>Asparagoideae</taxon>
        <taxon>Asparagus</taxon>
    </lineage>
</organism>
<accession>Q2AA73</accession>
<dbReference type="InterPro" id="IPR025724">
    <property type="entry name" value="GAG-pre-integrase_dom"/>
</dbReference>
<dbReference type="AlphaFoldDB" id="Q2AA73"/>
<dbReference type="Pfam" id="PF14223">
    <property type="entry name" value="Retrotran_gag_2"/>
    <property type="match status" value="1"/>
</dbReference>
<evidence type="ECO:0000259" key="1">
    <source>
        <dbReference type="Pfam" id="PF13976"/>
    </source>
</evidence>
<proteinExistence type="predicted"/>
<dbReference type="PANTHER" id="PTHR47481:SF7">
    <property type="entry name" value="CCHC-TYPE DOMAIN-CONTAINING PROTEIN"/>
    <property type="match status" value="1"/>
</dbReference>
<reference evidence="2" key="1">
    <citation type="submission" date="2006-03" db="EMBL/GenBank/DDBJ databases">
        <title>Comparative Sequence and Genetic Analyses of Asparagus BACs Reveal No Microsynteny with Onion or Rice.</title>
        <authorList>
            <person name="Jernej J."/>
            <person name="Telgmann A."/>
            <person name="Jung C."/>
            <person name="Cheung F."/>
            <person name="Havey M.J."/>
            <person name="Town C.D."/>
        </authorList>
    </citation>
    <scope>NUCLEOTIDE SEQUENCE</scope>
</reference>
<dbReference type="PANTHER" id="PTHR47481">
    <property type="match status" value="1"/>
</dbReference>
<dbReference type="Pfam" id="PF13976">
    <property type="entry name" value="gag_pre-integrs"/>
    <property type="match status" value="1"/>
</dbReference>
<evidence type="ECO:0000313" key="2">
    <source>
        <dbReference type="EMBL" id="ABD63105.1"/>
    </source>
</evidence>
<gene>
    <name evidence="2" type="ORF">18.t00001</name>
</gene>
<protein>
    <submittedName>
        <fullName evidence="2">Polyprotein-like, related</fullName>
    </submittedName>
</protein>
<sequence>MTTTTTKWNIEKFEDNISFSLWESGLKKALFGKSKKPVTMTEEDWNQLEDRALTTIQLCLTNEVMQEVLTEKTTADLWSKLEDLYLMKSLTNRLLLKQRLYTLWMSEGTPIKSHIGEFNSVITYLSKIDVKINDEDQALLLLCSLLPSYKHFRDTMIYGRDSIGIKDAKENLLNTEKINKELTTSESGDKADGLFVRGRSEERDFGGNMYKSKHRNLTCRYCKKKEHGSTITGSAAVALSMSGVDTIRLWHMRLGHMGERGLTELSKKGLLCGQSIGKLGFYEHYIFEK</sequence>
<feature type="domain" description="GAG-pre-integrase" evidence="1">
    <location>
        <begin position="240"/>
        <end position="289"/>
    </location>
</feature>
<name>Q2AA73_ASPOF</name>
<dbReference type="EMBL" id="AC183434">
    <property type="protein sequence ID" value="ABD63105.1"/>
    <property type="molecule type" value="Genomic_DNA"/>
</dbReference>